<keyword evidence="2" id="KW-0406">Ion transport</keyword>
<feature type="domain" description="RCK C-terminal" evidence="6">
    <location>
        <begin position="136"/>
        <end position="215"/>
    </location>
</feature>
<dbReference type="RefSeq" id="WP_285996994.1">
    <property type="nucleotide sequence ID" value="NZ_CP127295.1"/>
</dbReference>
<evidence type="ECO:0000313" key="8">
    <source>
        <dbReference type="Proteomes" id="UP001239397"/>
    </source>
</evidence>
<evidence type="ECO:0000259" key="6">
    <source>
        <dbReference type="PROSITE" id="PS51202"/>
    </source>
</evidence>
<feature type="domain" description="RCK N-terminal" evidence="5">
    <location>
        <begin position="1"/>
        <end position="118"/>
    </location>
</feature>
<dbReference type="GO" id="GO:0005886">
    <property type="term" value="C:plasma membrane"/>
    <property type="evidence" value="ECO:0007669"/>
    <property type="project" value="InterPro"/>
</dbReference>
<dbReference type="AlphaFoldDB" id="A0A9Y2NI98"/>
<gene>
    <name evidence="7" type="ORF">QRX60_41795</name>
</gene>
<dbReference type="InterPro" id="IPR050721">
    <property type="entry name" value="Trk_Ktr_HKT_K-transport"/>
</dbReference>
<dbReference type="KEGG" id="amog:QRX60_41795"/>
<evidence type="ECO:0000259" key="5">
    <source>
        <dbReference type="PROSITE" id="PS51201"/>
    </source>
</evidence>
<organism evidence="7 8">
    <name type="scientific">Amycolatopsis mongoliensis</name>
    <dbReference type="NCBI Taxonomy" id="715475"/>
    <lineage>
        <taxon>Bacteria</taxon>
        <taxon>Bacillati</taxon>
        <taxon>Actinomycetota</taxon>
        <taxon>Actinomycetes</taxon>
        <taxon>Pseudonocardiales</taxon>
        <taxon>Pseudonocardiaceae</taxon>
        <taxon>Amycolatopsis</taxon>
    </lineage>
</organism>
<evidence type="ECO:0000256" key="1">
    <source>
        <dbReference type="ARBA" id="ARBA00017378"/>
    </source>
</evidence>
<proteinExistence type="predicted"/>
<name>A0A9Y2NI98_9PSEU</name>
<keyword evidence="2" id="KW-0813">Transport</keyword>
<dbReference type="InterPro" id="IPR003148">
    <property type="entry name" value="RCK_N"/>
</dbReference>
<dbReference type="EMBL" id="CP127295">
    <property type="protein sequence ID" value="WIY00528.1"/>
    <property type="molecule type" value="Genomic_DNA"/>
</dbReference>
<dbReference type="PANTHER" id="PTHR43833:SF8">
    <property type="entry name" value="TRK SYSTEM POTASSIUM UPTAKE PROTEIN TRKA"/>
    <property type="match status" value="1"/>
</dbReference>
<dbReference type="InterPro" id="IPR006037">
    <property type="entry name" value="RCK_C"/>
</dbReference>
<keyword evidence="8" id="KW-1185">Reference proteome</keyword>
<dbReference type="GO" id="GO:0015079">
    <property type="term" value="F:potassium ion transmembrane transporter activity"/>
    <property type="evidence" value="ECO:0007669"/>
    <property type="project" value="InterPro"/>
</dbReference>
<evidence type="ECO:0000256" key="4">
    <source>
        <dbReference type="ARBA" id="ARBA00023027"/>
    </source>
</evidence>
<evidence type="ECO:0000313" key="7">
    <source>
        <dbReference type="EMBL" id="WIY00528.1"/>
    </source>
</evidence>
<evidence type="ECO:0000256" key="3">
    <source>
        <dbReference type="ARBA" id="ARBA00022958"/>
    </source>
</evidence>
<keyword evidence="3" id="KW-0630">Potassium</keyword>
<sequence>MKVIIMGCGRVGSTLAQQLSIDGHAVCVLDRDPDTRELLPTGYTGGFVVGNGYNREVLERAGIHDADAFVAVTAGDNTNIVGARIAKEDYRVPHVVARIYDPRRADIYRDLGIPTVASVRWTTNRIHQMLSQRYLDPVTTFGNGETLLVRETLPAWFAGRPLGELEVDGEIRVIAVTRAGTSFLPTAASAAETGDTVSFAVAASALPRLSSFLDKELGT</sequence>
<dbReference type="InterPro" id="IPR036291">
    <property type="entry name" value="NAD(P)-bd_dom_sf"/>
</dbReference>
<dbReference type="Proteomes" id="UP001239397">
    <property type="component" value="Chromosome"/>
</dbReference>
<accession>A0A9Y2NI98</accession>
<dbReference type="SUPFAM" id="SSF51735">
    <property type="entry name" value="NAD(P)-binding Rossmann-fold domains"/>
    <property type="match status" value="1"/>
</dbReference>
<dbReference type="PROSITE" id="PS51202">
    <property type="entry name" value="RCK_C"/>
    <property type="match status" value="1"/>
</dbReference>
<evidence type="ECO:0000256" key="2">
    <source>
        <dbReference type="ARBA" id="ARBA00022538"/>
    </source>
</evidence>
<dbReference type="InterPro" id="IPR036721">
    <property type="entry name" value="RCK_C_sf"/>
</dbReference>
<dbReference type="InterPro" id="IPR006036">
    <property type="entry name" value="K_uptake_TrkA"/>
</dbReference>
<dbReference type="PRINTS" id="PR00335">
    <property type="entry name" value="KUPTAKETRKA"/>
</dbReference>
<dbReference type="Gene3D" id="3.30.70.1450">
    <property type="entry name" value="Regulator of K+ conductance, C-terminal domain"/>
    <property type="match status" value="1"/>
</dbReference>
<keyword evidence="2" id="KW-0633">Potassium transport</keyword>
<dbReference type="PANTHER" id="PTHR43833">
    <property type="entry name" value="POTASSIUM CHANNEL PROTEIN 2-RELATED-RELATED"/>
    <property type="match status" value="1"/>
</dbReference>
<reference evidence="7 8" key="1">
    <citation type="submission" date="2023-06" db="EMBL/GenBank/DDBJ databases">
        <authorList>
            <person name="Oyuntsetseg B."/>
            <person name="Kim S.B."/>
        </authorList>
    </citation>
    <scope>NUCLEOTIDE SEQUENCE [LARGE SCALE GENOMIC DNA]</scope>
    <source>
        <strain evidence="7 8">4-36</strain>
    </source>
</reference>
<dbReference type="Gene3D" id="3.40.50.720">
    <property type="entry name" value="NAD(P)-binding Rossmann-like Domain"/>
    <property type="match status" value="1"/>
</dbReference>
<dbReference type="PROSITE" id="PS51201">
    <property type="entry name" value="RCK_N"/>
    <property type="match status" value="1"/>
</dbReference>
<keyword evidence="4" id="KW-0520">NAD</keyword>
<protein>
    <recommendedName>
        <fullName evidence="1">Trk system potassium uptake protein TrkA</fullName>
    </recommendedName>
</protein>
<dbReference type="Pfam" id="PF02254">
    <property type="entry name" value="TrkA_N"/>
    <property type="match status" value="1"/>
</dbReference>